<organism evidence="1 2">
    <name type="scientific">Lacticaseibacillus jixianensis</name>
    <dbReference type="NCBI Taxonomy" id="2486012"/>
    <lineage>
        <taxon>Bacteria</taxon>
        <taxon>Bacillati</taxon>
        <taxon>Bacillota</taxon>
        <taxon>Bacilli</taxon>
        <taxon>Lactobacillales</taxon>
        <taxon>Lactobacillaceae</taxon>
        <taxon>Lacticaseibacillus</taxon>
    </lineage>
</organism>
<comment type="caution">
    <text evidence="1">The sequence shown here is derived from an EMBL/GenBank/DDBJ whole genome shotgun (WGS) entry which is preliminary data.</text>
</comment>
<name>A0ABW4B6V5_9LACO</name>
<sequence>MQLLGRALDQARIATLIQIQNHPLRTYKLLKLQ</sequence>
<dbReference type="RefSeq" id="WP_379881878.1">
    <property type="nucleotide sequence ID" value="NZ_JBHTMO010000001.1"/>
</dbReference>
<evidence type="ECO:0000313" key="1">
    <source>
        <dbReference type="EMBL" id="MFD1392038.1"/>
    </source>
</evidence>
<proteinExistence type="predicted"/>
<gene>
    <name evidence="1" type="ORF">ACFQ3L_00345</name>
</gene>
<evidence type="ECO:0000313" key="2">
    <source>
        <dbReference type="Proteomes" id="UP001597249"/>
    </source>
</evidence>
<dbReference type="Proteomes" id="UP001597249">
    <property type="component" value="Unassembled WGS sequence"/>
</dbReference>
<keyword evidence="2" id="KW-1185">Reference proteome</keyword>
<dbReference type="EMBL" id="JBHTMO010000001">
    <property type="protein sequence ID" value="MFD1392038.1"/>
    <property type="molecule type" value="Genomic_DNA"/>
</dbReference>
<reference evidence="2" key="1">
    <citation type="journal article" date="2019" name="Int. J. Syst. Evol. Microbiol.">
        <title>The Global Catalogue of Microorganisms (GCM) 10K type strain sequencing project: providing services to taxonomists for standard genome sequencing and annotation.</title>
        <authorList>
            <consortium name="The Broad Institute Genomics Platform"/>
            <consortium name="The Broad Institute Genome Sequencing Center for Infectious Disease"/>
            <person name="Wu L."/>
            <person name="Ma J."/>
        </authorList>
    </citation>
    <scope>NUCLEOTIDE SEQUENCE [LARGE SCALE GENOMIC DNA]</scope>
    <source>
        <strain evidence="2">CCM 8911</strain>
    </source>
</reference>
<accession>A0ABW4B6V5</accession>
<protein>
    <submittedName>
        <fullName evidence="1">Uncharacterized protein</fullName>
    </submittedName>
</protein>